<organism evidence="2 3">
    <name type="scientific">Metarhizium robertsii</name>
    <dbReference type="NCBI Taxonomy" id="568076"/>
    <lineage>
        <taxon>Eukaryota</taxon>
        <taxon>Fungi</taxon>
        <taxon>Dikarya</taxon>
        <taxon>Ascomycota</taxon>
        <taxon>Pezizomycotina</taxon>
        <taxon>Sordariomycetes</taxon>
        <taxon>Hypocreomycetidae</taxon>
        <taxon>Hypocreales</taxon>
        <taxon>Clavicipitaceae</taxon>
        <taxon>Metarhizium</taxon>
    </lineage>
</organism>
<name>A0A0A1UXK7_9HYPO</name>
<gene>
    <name evidence="2" type="ORF">X797_004925</name>
</gene>
<comment type="caution">
    <text evidence="2">The sequence shown here is derived from an EMBL/GenBank/DDBJ whole genome shotgun (WGS) entry which is preliminary data.</text>
</comment>
<dbReference type="AlphaFoldDB" id="A0A0A1UXK7"/>
<accession>A0A0A1UXK7</accession>
<feature type="region of interest" description="Disordered" evidence="1">
    <location>
        <begin position="27"/>
        <end position="71"/>
    </location>
</feature>
<sequence length="202" mass="22250">MIPTEPTTSQHHVSKVSIVSYMPPSHNSWHLGRPQRTNFTPLSSLSTTSSQPTLPTPSSHTTPPPSLHYPHPLSNLTKKWVSCPLNGDQHAPTPFHSIAHEALVVSHDRARLGFGEKQNPRRFEPVVTRGYVTIAPARLAHRLLEDMDSGFEIEGSHPLGEAWDMCYDLKGEENRRGGGQGSQVVGMKGHPLYRETSSAGNL</sequence>
<feature type="region of interest" description="Disordered" evidence="1">
    <location>
        <begin position="174"/>
        <end position="202"/>
    </location>
</feature>
<evidence type="ECO:0000313" key="3">
    <source>
        <dbReference type="Proteomes" id="UP000030151"/>
    </source>
</evidence>
<evidence type="ECO:0000313" key="2">
    <source>
        <dbReference type="EMBL" id="EXV02086.1"/>
    </source>
</evidence>
<feature type="compositionally biased region" description="Low complexity" evidence="1">
    <location>
        <begin position="40"/>
        <end position="61"/>
    </location>
</feature>
<dbReference type="Proteomes" id="UP000030151">
    <property type="component" value="Unassembled WGS sequence"/>
</dbReference>
<protein>
    <submittedName>
        <fullName evidence="2">Uncharacterized protein</fullName>
    </submittedName>
</protein>
<dbReference type="EMBL" id="JELW01000006">
    <property type="protein sequence ID" value="EXV02086.1"/>
    <property type="molecule type" value="Genomic_DNA"/>
</dbReference>
<dbReference type="HOGENOM" id="CLU_1354915_0_0_1"/>
<proteinExistence type="predicted"/>
<evidence type="ECO:0000256" key="1">
    <source>
        <dbReference type="SAM" id="MobiDB-lite"/>
    </source>
</evidence>
<reference evidence="2 3" key="1">
    <citation type="submission" date="2014-02" db="EMBL/GenBank/DDBJ databases">
        <title>The genome sequence of the entomopathogenic fungus Metarhizium robertsii ARSEF 2575.</title>
        <authorList>
            <person name="Giuliano Garisto Donzelli B."/>
            <person name="Roe B.A."/>
            <person name="Macmil S.L."/>
            <person name="Krasnoff S.B."/>
            <person name="Gibson D.M."/>
        </authorList>
    </citation>
    <scope>NUCLEOTIDE SEQUENCE [LARGE SCALE GENOMIC DNA]</scope>
    <source>
        <strain evidence="2 3">ARSEF 2575</strain>
    </source>
</reference>